<evidence type="ECO:0000313" key="2">
    <source>
        <dbReference type="EMBL" id="RMB08116.1"/>
    </source>
</evidence>
<proteinExistence type="predicted"/>
<dbReference type="GO" id="GO:0016491">
    <property type="term" value="F:oxidoreductase activity"/>
    <property type="evidence" value="ECO:0007669"/>
    <property type="project" value="InterPro"/>
</dbReference>
<dbReference type="Gene3D" id="3.40.30.10">
    <property type="entry name" value="Glutaredoxin"/>
    <property type="match status" value="1"/>
</dbReference>
<dbReference type="AlphaFoldDB" id="A0A3M0CMF2"/>
<dbReference type="InterPro" id="IPR036249">
    <property type="entry name" value="Thioredoxin-like_sf"/>
</dbReference>
<accession>A0A3M0CMF2</accession>
<keyword evidence="3" id="KW-1185">Reference proteome</keyword>
<dbReference type="Proteomes" id="UP000271227">
    <property type="component" value="Unassembled WGS sequence"/>
</dbReference>
<dbReference type="RefSeq" id="WP_170163772.1">
    <property type="nucleotide sequence ID" value="NZ_REFR01000011.1"/>
</dbReference>
<reference evidence="2 3" key="1">
    <citation type="submission" date="2018-10" db="EMBL/GenBank/DDBJ databases">
        <title>Genomic Encyclopedia of Archaeal and Bacterial Type Strains, Phase II (KMG-II): from individual species to whole genera.</title>
        <authorList>
            <person name="Goeker M."/>
        </authorList>
    </citation>
    <scope>NUCLEOTIDE SEQUENCE [LARGE SCALE GENOMIC DNA]</scope>
    <source>
        <strain evidence="2 3">DSM 25217</strain>
    </source>
</reference>
<dbReference type="SUPFAM" id="SSF52833">
    <property type="entry name" value="Thioredoxin-like"/>
    <property type="match status" value="1"/>
</dbReference>
<name>A0A3M0CMF2_9PROT</name>
<dbReference type="InterPro" id="IPR000866">
    <property type="entry name" value="AhpC/TSA"/>
</dbReference>
<protein>
    <submittedName>
        <fullName evidence="2">Peroxiredoxin</fullName>
    </submittedName>
</protein>
<organism evidence="2 3">
    <name type="scientific">Eilatimonas milleporae</name>
    <dbReference type="NCBI Taxonomy" id="911205"/>
    <lineage>
        <taxon>Bacteria</taxon>
        <taxon>Pseudomonadati</taxon>
        <taxon>Pseudomonadota</taxon>
        <taxon>Alphaproteobacteria</taxon>
        <taxon>Kordiimonadales</taxon>
        <taxon>Kordiimonadaceae</taxon>
        <taxon>Eilatimonas</taxon>
    </lineage>
</organism>
<feature type="domain" description="Thioredoxin" evidence="1">
    <location>
        <begin position="22"/>
        <end position="180"/>
    </location>
</feature>
<comment type="caution">
    <text evidence="2">The sequence shown here is derived from an EMBL/GenBank/DDBJ whole genome shotgun (WGS) entry which is preliminary data.</text>
</comment>
<dbReference type="InterPro" id="IPR013766">
    <property type="entry name" value="Thioredoxin_domain"/>
</dbReference>
<dbReference type="EMBL" id="REFR01000011">
    <property type="protein sequence ID" value="RMB08116.1"/>
    <property type="molecule type" value="Genomic_DNA"/>
</dbReference>
<dbReference type="PROSITE" id="PS51352">
    <property type="entry name" value="THIOREDOXIN_2"/>
    <property type="match status" value="1"/>
</dbReference>
<evidence type="ECO:0000259" key="1">
    <source>
        <dbReference type="PROSITE" id="PS51352"/>
    </source>
</evidence>
<sequence length="194" mass="21070">MTVQDIPDGPAPNIPTGLTTRLRPRQRVPDLSFSLTDGTPWRLRDRSPRTFTMLVVYRHHHCGVCRSYIGALAGVLPRFHALGVEPVAVSTDGREDARAVVADWGLGDLPVGHGLPFAAGGPWGLYLSSGRRDTDPDRFFEPALFLIDADGCLYYASIQSMPFGRTPLADILDWVPKLVDGNIPARGELAVPGA</sequence>
<evidence type="ECO:0000313" key="3">
    <source>
        <dbReference type="Proteomes" id="UP000271227"/>
    </source>
</evidence>
<dbReference type="GO" id="GO:0016209">
    <property type="term" value="F:antioxidant activity"/>
    <property type="evidence" value="ECO:0007669"/>
    <property type="project" value="InterPro"/>
</dbReference>
<dbReference type="Pfam" id="PF00578">
    <property type="entry name" value="AhpC-TSA"/>
    <property type="match status" value="1"/>
</dbReference>
<dbReference type="InParanoid" id="A0A3M0CMF2"/>
<gene>
    <name evidence="2" type="ORF">BXY39_2212</name>
</gene>